<dbReference type="RefSeq" id="WP_319011940.1">
    <property type="nucleotide sequence ID" value="NZ_JAWJZF010000459.1"/>
</dbReference>
<evidence type="ECO:0000313" key="4">
    <source>
        <dbReference type="Proteomes" id="UP001278571"/>
    </source>
</evidence>
<comment type="caution">
    <text evidence="3">The sequence shown here is derived from an EMBL/GenBank/DDBJ whole genome shotgun (WGS) entry which is preliminary data.</text>
</comment>
<name>A0ABU4KD99_9ACTN</name>
<feature type="region of interest" description="Disordered" evidence="1">
    <location>
        <begin position="44"/>
        <end position="198"/>
    </location>
</feature>
<accession>A0ABU4KD99</accession>
<feature type="compositionally biased region" description="Basic and acidic residues" evidence="1">
    <location>
        <begin position="68"/>
        <end position="78"/>
    </location>
</feature>
<feature type="compositionally biased region" description="Pro residues" evidence="1">
    <location>
        <begin position="126"/>
        <end position="142"/>
    </location>
</feature>
<feature type="compositionally biased region" description="Acidic residues" evidence="1">
    <location>
        <begin position="181"/>
        <end position="190"/>
    </location>
</feature>
<evidence type="ECO:0008006" key="5">
    <source>
        <dbReference type="Google" id="ProtNLM"/>
    </source>
</evidence>
<keyword evidence="2" id="KW-1133">Transmembrane helix</keyword>
<sequence>MGIESDRMVFDYLSEVGDLAQQRQLPPGDRSALVAGLRDEIDRRRATYGEESPSAVRGILGDLGTPDEVVRRAKDGDGGGRSTPAAPARRPAAPAPPGPRPSKRGAWWSDTEGDSGSATDTRTPPGTTPAPGPAQAPAPVPQPRGWWHGESVEPGGDLDAMVPGFVGGVEAPELFRPPEPEAPEEDEPEEAPAPVGRARRLARVLRRRRPEPEAVEEDQEEEGGAPARRGVGHPFLLLAALLLVAGAAFGWLLALAGGWLIAYGSRRLTPAQVKTAVLVLPGVAAAGSAAWLWGRRNGRWGDPLPPEALGAALADTWPWTLRAAALLSALYLVRRARRG</sequence>
<keyword evidence="2" id="KW-0812">Transmembrane</keyword>
<feature type="compositionally biased region" description="Low complexity" evidence="1">
    <location>
        <begin position="82"/>
        <end position="92"/>
    </location>
</feature>
<dbReference type="EMBL" id="JAWJZF010000459">
    <property type="protein sequence ID" value="MDX2295749.1"/>
    <property type="molecule type" value="Genomic_DNA"/>
</dbReference>
<reference evidence="3 4" key="1">
    <citation type="submission" date="2023-10" db="EMBL/GenBank/DDBJ databases">
        <authorList>
            <person name="Wang X.X."/>
        </authorList>
    </citation>
    <scope>NUCLEOTIDE SEQUENCE [LARGE SCALE GENOMIC DNA]</scope>
    <source>
        <strain evidence="3 4">NBRC 12816</strain>
    </source>
</reference>
<keyword evidence="4" id="KW-1185">Reference proteome</keyword>
<keyword evidence="2" id="KW-0472">Membrane</keyword>
<gene>
    <name evidence="3" type="ORF">R2363_26705</name>
</gene>
<dbReference type="Proteomes" id="UP001278571">
    <property type="component" value="Unassembled WGS sequence"/>
</dbReference>
<proteinExistence type="predicted"/>
<evidence type="ECO:0000256" key="1">
    <source>
        <dbReference type="SAM" id="MobiDB-lite"/>
    </source>
</evidence>
<protein>
    <recommendedName>
        <fullName evidence="5">Integral membrane protein</fullName>
    </recommendedName>
</protein>
<feature type="transmembrane region" description="Helical" evidence="2">
    <location>
        <begin position="316"/>
        <end position="333"/>
    </location>
</feature>
<feature type="transmembrane region" description="Helical" evidence="2">
    <location>
        <begin position="275"/>
        <end position="294"/>
    </location>
</feature>
<evidence type="ECO:0000313" key="3">
    <source>
        <dbReference type="EMBL" id="MDX2295749.1"/>
    </source>
</evidence>
<organism evidence="3 4">
    <name type="scientific">Streptomyces roseolus</name>
    <dbReference type="NCBI Taxonomy" id="67358"/>
    <lineage>
        <taxon>Bacteria</taxon>
        <taxon>Bacillati</taxon>
        <taxon>Actinomycetota</taxon>
        <taxon>Actinomycetes</taxon>
        <taxon>Kitasatosporales</taxon>
        <taxon>Streptomycetaceae</taxon>
        <taxon>Streptomyces</taxon>
    </lineage>
</organism>
<evidence type="ECO:0000256" key="2">
    <source>
        <dbReference type="SAM" id="Phobius"/>
    </source>
</evidence>
<feature type="transmembrane region" description="Helical" evidence="2">
    <location>
        <begin position="235"/>
        <end position="263"/>
    </location>
</feature>